<evidence type="ECO:0000313" key="2">
    <source>
        <dbReference type="EMBL" id="JAG91521.1"/>
    </source>
</evidence>
<feature type="non-terminal residue" evidence="2">
    <location>
        <position position="1"/>
    </location>
</feature>
<dbReference type="AlphaFoldDB" id="A0A0C9RVK5"/>
<name>A0A0C9RVK5_AMBAM</name>
<accession>A0A0C9RVK5</accession>
<proteinExistence type="evidence at transcript level"/>
<evidence type="ECO:0000256" key="1">
    <source>
        <dbReference type="SAM" id="SignalP"/>
    </source>
</evidence>
<sequence length="74" mass="8383">RFEMQRLLVYVVIILICTLNVMQSVNGCNTSLRPPRRQGHDCVGRECRKGGTCGYARCNRCEGSHAWCDGYCNL</sequence>
<dbReference type="EMBL" id="GBZX01001219">
    <property type="protein sequence ID" value="JAG91521.1"/>
    <property type="molecule type" value="mRNA"/>
</dbReference>
<keyword evidence="1" id="KW-0732">Signal</keyword>
<organism evidence="2">
    <name type="scientific">Amblyomma americanum</name>
    <name type="common">Lone star tick</name>
    <dbReference type="NCBI Taxonomy" id="6943"/>
    <lineage>
        <taxon>Eukaryota</taxon>
        <taxon>Metazoa</taxon>
        <taxon>Ecdysozoa</taxon>
        <taxon>Arthropoda</taxon>
        <taxon>Chelicerata</taxon>
        <taxon>Arachnida</taxon>
        <taxon>Acari</taxon>
        <taxon>Parasitiformes</taxon>
        <taxon>Ixodida</taxon>
        <taxon>Ixodoidea</taxon>
        <taxon>Ixodidae</taxon>
        <taxon>Amblyomminae</taxon>
        <taxon>Amblyomma</taxon>
    </lineage>
</organism>
<feature type="signal peptide" evidence="1">
    <location>
        <begin position="1"/>
        <end position="27"/>
    </location>
</feature>
<protein>
    <submittedName>
        <fullName evidence="2">Putative secreted protein</fullName>
    </submittedName>
</protein>
<reference evidence="2" key="1">
    <citation type="journal article" date="2015" name="PLoS ONE">
        <title>An Insight into the Sialome of the Lone Star Tick, Amblyomma americanum, with a Glimpse on Its Time Dependent Gene Expression.</title>
        <authorList>
            <person name="Karim S."/>
            <person name="Ribeiro J.M."/>
        </authorList>
    </citation>
    <scope>NUCLEOTIDE SEQUENCE</scope>
    <source>
        <tissue evidence="2">Salivary gland</tissue>
    </source>
</reference>
<feature type="chain" id="PRO_5002212485" evidence="1">
    <location>
        <begin position="28"/>
        <end position="74"/>
    </location>
</feature>